<dbReference type="EMBL" id="ADVK01000025">
    <property type="protein sequence ID" value="EFG95443.1"/>
    <property type="molecule type" value="Genomic_DNA"/>
</dbReference>
<proteinExistence type="predicted"/>
<sequence length="120" mass="14329">MLIYNLSQSIKNFNKTRKINYSVGVKVTSNFLELDFSSTDLDKGEIIDVLNQYRAKKKYYRLKKSEIILMDQEQLEFLDDFIKDFNIKDNDLKKGNIKIPNFRAYQLNVLQNKYMDIEKN</sequence>
<feature type="domain" description="Helicase SWF/SNF/SWI type bacterial" evidence="1">
    <location>
        <begin position="6"/>
        <end position="113"/>
    </location>
</feature>
<dbReference type="Proteomes" id="UP000003643">
    <property type="component" value="Unassembled WGS sequence"/>
</dbReference>
<dbReference type="RefSeq" id="WP_005902803.1">
    <property type="nucleotide sequence ID" value="NZ_ADVK01000025.1"/>
</dbReference>
<reference evidence="2 3" key="1">
    <citation type="submission" date="2010-04" db="EMBL/GenBank/DDBJ databases">
        <authorList>
            <person name="Qin X."/>
            <person name="Bachman B."/>
            <person name="Battles P."/>
            <person name="Bell A."/>
            <person name="Bess C."/>
            <person name="Bickham C."/>
            <person name="Chaboub L."/>
            <person name="Chen D."/>
            <person name="Coyle M."/>
            <person name="Deiros D.R."/>
            <person name="Dinh H."/>
            <person name="Forbes L."/>
            <person name="Fowler G."/>
            <person name="Francisco L."/>
            <person name="Fu Q."/>
            <person name="Gubbala S."/>
            <person name="Hale W."/>
            <person name="Han Y."/>
            <person name="Hemphill L."/>
            <person name="Highlander S.K."/>
            <person name="Hirani K."/>
            <person name="Hogues M."/>
            <person name="Jackson L."/>
            <person name="Jakkamsetti A."/>
            <person name="Javaid M."/>
            <person name="Jiang H."/>
            <person name="Korchina V."/>
            <person name="Kovar C."/>
            <person name="Lara F."/>
            <person name="Lee S."/>
            <person name="Mata R."/>
            <person name="Mathew T."/>
            <person name="Moen C."/>
            <person name="Morales K."/>
            <person name="Munidasa M."/>
            <person name="Nazareth L."/>
            <person name="Ngo R."/>
            <person name="Nguyen L."/>
            <person name="Okwuonu G."/>
            <person name="Ongeri F."/>
            <person name="Patil S."/>
            <person name="Petrosino J."/>
            <person name="Pham C."/>
            <person name="Pham P."/>
            <person name="Pu L.-L."/>
            <person name="Puazo M."/>
            <person name="Raj R."/>
            <person name="Reid J."/>
            <person name="Rouhana J."/>
            <person name="Saada N."/>
            <person name="Shang Y."/>
            <person name="Simmons D."/>
            <person name="Thornton R."/>
            <person name="Warren J."/>
            <person name="Weissenberger G."/>
            <person name="Zhang J."/>
            <person name="Zhang L."/>
            <person name="Zhou C."/>
            <person name="Zhu D."/>
            <person name="Muzny D."/>
            <person name="Worley K."/>
            <person name="Gibbs R."/>
        </authorList>
    </citation>
    <scope>NUCLEOTIDE SEQUENCE [LARGE SCALE GENOMIC DNA]</scope>
    <source>
        <strain evidence="3">ATCC 23726 / VPI 4351</strain>
    </source>
</reference>
<evidence type="ECO:0000259" key="1">
    <source>
        <dbReference type="Pfam" id="PF08455"/>
    </source>
</evidence>
<accession>D5RCD4</accession>
<comment type="caution">
    <text evidence="2">The sequence shown here is derived from an EMBL/GenBank/DDBJ whole genome shotgun (WGS) entry which is preliminary data.</text>
</comment>
<gene>
    <name evidence="2" type="ORF">HMPREF0397_0869</name>
</gene>
<organism evidence="2 3">
    <name type="scientific">Fusobacterium nucleatum subsp. nucleatum (strain ATCC 23726 / VPI 4351)</name>
    <dbReference type="NCBI Taxonomy" id="525283"/>
    <lineage>
        <taxon>Bacteria</taxon>
        <taxon>Fusobacteriati</taxon>
        <taxon>Fusobacteriota</taxon>
        <taxon>Fusobacteriia</taxon>
        <taxon>Fusobacteriales</taxon>
        <taxon>Fusobacteriaceae</taxon>
        <taxon>Fusobacterium</taxon>
    </lineage>
</organism>
<evidence type="ECO:0000313" key="3">
    <source>
        <dbReference type="Proteomes" id="UP000003643"/>
    </source>
</evidence>
<dbReference type="InterPro" id="IPR013663">
    <property type="entry name" value="Helicase_SWF/SNF/SWI_bac"/>
</dbReference>
<dbReference type="Pfam" id="PF08455">
    <property type="entry name" value="SNF2_assoc"/>
    <property type="match status" value="1"/>
</dbReference>
<name>D5RCD4_FUSN2</name>
<protein>
    <recommendedName>
        <fullName evidence="1">Helicase SWF/SNF/SWI type bacterial domain-containing protein</fullName>
    </recommendedName>
</protein>
<evidence type="ECO:0000313" key="2">
    <source>
        <dbReference type="EMBL" id="EFG95443.1"/>
    </source>
</evidence>
<dbReference type="AlphaFoldDB" id="D5RCD4"/>